<keyword evidence="5 10" id="KW-0658">Purine biosynthesis</keyword>
<comment type="domain">
    <text evidence="10">The IMP cyclohydrolase activity resides in the N-terminal region.</text>
</comment>
<dbReference type="SUPFAM" id="SSF53927">
    <property type="entry name" value="Cytidine deaminase-like"/>
    <property type="match status" value="1"/>
</dbReference>
<reference evidence="12 13" key="1">
    <citation type="submission" date="2014-01" db="EMBL/GenBank/DDBJ databases">
        <title>Genome sequencing of Thermotog hypogea.</title>
        <authorList>
            <person name="Zhang X."/>
            <person name="Alvare G."/>
            <person name="Fristensky B."/>
            <person name="Chen L."/>
            <person name="Suen T."/>
            <person name="Chen Q."/>
            <person name="Ma K."/>
        </authorList>
    </citation>
    <scope>NUCLEOTIDE SEQUENCE [LARGE SCALE GENOMIC DNA]</scope>
    <source>
        <strain evidence="12 13">DSM 11164</strain>
    </source>
</reference>
<gene>
    <name evidence="10" type="primary">purH</name>
    <name evidence="12" type="ORF">AJ81_08560</name>
</gene>
<evidence type="ECO:0000256" key="2">
    <source>
        <dbReference type="ARBA" id="ARBA00004954"/>
    </source>
</evidence>
<dbReference type="FunFam" id="3.40.140.20:FF:000002">
    <property type="entry name" value="Bifunctional purine biosynthesis protein PurH"/>
    <property type="match status" value="1"/>
</dbReference>
<comment type="catalytic activity">
    <reaction evidence="9 10">
        <text>IMP + H2O = 5-formamido-1-(5-phospho-D-ribosyl)imidazole-4-carboxamide</text>
        <dbReference type="Rhea" id="RHEA:18445"/>
        <dbReference type="ChEBI" id="CHEBI:15377"/>
        <dbReference type="ChEBI" id="CHEBI:58053"/>
        <dbReference type="ChEBI" id="CHEBI:58467"/>
        <dbReference type="EC" id="3.5.4.10"/>
    </reaction>
</comment>
<evidence type="ECO:0000256" key="8">
    <source>
        <dbReference type="ARBA" id="ARBA00050488"/>
    </source>
</evidence>
<dbReference type="HAMAP" id="MF_00139">
    <property type="entry name" value="PurH"/>
    <property type="match status" value="1"/>
</dbReference>
<dbReference type="InterPro" id="IPR016193">
    <property type="entry name" value="Cytidine_deaminase-like"/>
</dbReference>
<evidence type="ECO:0000256" key="4">
    <source>
        <dbReference type="ARBA" id="ARBA00022679"/>
    </source>
</evidence>
<dbReference type="NCBIfam" id="TIGR00355">
    <property type="entry name" value="purH"/>
    <property type="match status" value="1"/>
</dbReference>
<dbReference type="InterPro" id="IPR024051">
    <property type="entry name" value="AICAR_Tfase_dup_dom_sf"/>
</dbReference>
<dbReference type="Pfam" id="PF02142">
    <property type="entry name" value="MGS"/>
    <property type="match status" value="1"/>
</dbReference>
<evidence type="ECO:0000256" key="5">
    <source>
        <dbReference type="ARBA" id="ARBA00022755"/>
    </source>
</evidence>
<proteinExistence type="inferred from homology"/>
<evidence type="ECO:0000256" key="1">
    <source>
        <dbReference type="ARBA" id="ARBA00004844"/>
    </source>
</evidence>
<dbReference type="InterPro" id="IPR011607">
    <property type="entry name" value="MGS-like_dom"/>
</dbReference>
<evidence type="ECO:0000256" key="9">
    <source>
        <dbReference type="ARBA" id="ARBA00050687"/>
    </source>
</evidence>
<comment type="catalytic activity">
    <reaction evidence="8 10">
        <text>(6R)-10-formyltetrahydrofolate + 5-amino-1-(5-phospho-beta-D-ribosyl)imidazole-4-carboxamide = 5-formamido-1-(5-phospho-D-ribosyl)imidazole-4-carboxamide + (6S)-5,6,7,8-tetrahydrofolate</text>
        <dbReference type="Rhea" id="RHEA:22192"/>
        <dbReference type="ChEBI" id="CHEBI:57453"/>
        <dbReference type="ChEBI" id="CHEBI:58467"/>
        <dbReference type="ChEBI" id="CHEBI:58475"/>
        <dbReference type="ChEBI" id="CHEBI:195366"/>
        <dbReference type="EC" id="2.1.2.3"/>
    </reaction>
</comment>
<dbReference type="Gene3D" id="3.40.140.20">
    <property type="match status" value="2"/>
</dbReference>
<evidence type="ECO:0000313" key="13">
    <source>
        <dbReference type="Proteomes" id="UP000077469"/>
    </source>
</evidence>
<keyword evidence="13" id="KW-1185">Reference proteome</keyword>
<dbReference type="PIRSF" id="PIRSF000414">
    <property type="entry name" value="AICARFT_IMPCHas"/>
    <property type="match status" value="1"/>
</dbReference>
<dbReference type="GO" id="GO:0005829">
    <property type="term" value="C:cytosol"/>
    <property type="evidence" value="ECO:0007669"/>
    <property type="project" value="TreeGrafter"/>
</dbReference>
<dbReference type="PANTHER" id="PTHR11692:SF0">
    <property type="entry name" value="BIFUNCTIONAL PURINE BIOSYNTHESIS PROTEIN ATIC"/>
    <property type="match status" value="1"/>
</dbReference>
<dbReference type="PaxDb" id="1123384-AJ81_08560"/>
<dbReference type="KEGG" id="phy:AJ81_08560"/>
<dbReference type="SMART" id="SM00851">
    <property type="entry name" value="MGS"/>
    <property type="match status" value="1"/>
</dbReference>
<dbReference type="GO" id="GO:0003937">
    <property type="term" value="F:IMP cyclohydrolase activity"/>
    <property type="evidence" value="ECO:0007669"/>
    <property type="project" value="UniProtKB-UniRule"/>
</dbReference>
<dbReference type="UniPathway" id="UPA00074">
    <property type="reaction ID" value="UER00133"/>
</dbReference>
<dbReference type="PANTHER" id="PTHR11692">
    <property type="entry name" value="BIFUNCTIONAL PURINE BIOSYNTHESIS PROTEIN PURH"/>
    <property type="match status" value="1"/>
</dbReference>
<dbReference type="SMART" id="SM00798">
    <property type="entry name" value="AICARFT_IMPCHas"/>
    <property type="match status" value="1"/>
</dbReference>
<comment type="similarity">
    <text evidence="3 10">Belongs to the PurH family.</text>
</comment>
<dbReference type="Pfam" id="PF01808">
    <property type="entry name" value="AICARFT_IMPCHas"/>
    <property type="match status" value="1"/>
</dbReference>
<evidence type="ECO:0000256" key="10">
    <source>
        <dbReference type="HAMAP-Rule" id="MF_00139"/>
    </source>
</evidence>
<dbReference type="EMBL" id="CP007141">
    <property type="protein sequence ID" value="AJC74226.1"/>
    <property type="molecule type" value="Genomic_DNA"/>
</dbReference>
<evidence type="ECO:0000256" key="6">
    <source>
        <dbReference type="ARBA" id="ARBA00022801"/>
    </source>
</evidence>
<dbReference type="InterPro" id="IPR036914">
    <property type="entry name" value="MGS-like_dom_sf"/>
</dbReference>
<dbReference type="Gene3D" id="3.40.50.1380">
    <property type="entry name" value="Methylglyoxal synthase-like domain"/>
    <property type="match status" value="1"/>
</dbReference>
<evidence type="ECO:0000313" key="12">
    <source>
        <dbReference type="EMBL" id="AJC74226.1"/>
    </source>
</evidence>
<dbReference type="RefSeq" id="WP_031505125.1">
    <property type="nucleotide sequence ID" value="NC_022795.1"/>
</dbReference>
<keyword evidence="4 10" id="KW-0808">Transferase</keyword>
<dbReference type="OrthoDB" id="9802065at2"/>
<dbReference type="AlphaFoldDB" id="A0A0X1KSD0"/>
<dbReference type="PROSITE" id="PS51855">
    <property type="entry name" value="MGS"/>
    <property type="match status" value="1"/>
</dbReference>
<evidence type="ECO:0000259" key="11">
    <source>
        <dbReference type="PROSITE" id="PS51855"/>
    </source>
</evidence>
<dbReference type="GO" id="GO:0006189">
    <property type="term" value="P:'de novo' IMP biosynthetic process"/>
    <property type="evidence" value="ECO:0007669"/>
    <property type="project" value="UniProtKB-UniRule"/>
</dbReference>
<feature type="domain" description="MGS-like" evidence="11">
    <location>
        <begin position="1"/>
        <end position="143"/>
    </location>
</feature>
<dbReference type="PATRIC" id="fig|1123384.7.peg.1715"/>
<dbReference type="FunFam" id="3.40.140.20:FF:000001">
    <property type="entry name" value="Bifunctional purine biosynthesis protein PurH"/>
    <property type="match status" value="1"/>
</dbReference>
<name>A0A0X1KSD0_9THEM</name>
<dbReference type="CDD" id="cd01421">
    <property type="entry name" value="IMPCH"/>
    <property type="match status" value="1"/>
</dbReference>
<dbReference type="GO" id="GO:0004643">
    <property type="term" value="F:phosphoribosylaminoimidazolecarboxamide formyltransferase activity"/>
    <property type="evidence" value="ECO:0007669"/>
    <property type="project" value="UniProtKB-UniRule"/>
</dbReference>
<keyword evidence="6 10" id="KW-0378">Hydrolase</keyword>
<dbReference type="SUPFAM" id="SSF52335">
    <property type="entry name" value="Methylglyoxal synthase-like"/>
    <property type="match status" value="1"/>
</dbReference>
<comment type="pathway">
    <text evidence="2 10">Purine metabolism; IMP biosynthesis via de novo pathway; 5-formamido-1-(5-phospho-D-ribosyl)imidazole-4-carboxamide from 5-amino-1-(5-phospho-D-ribosyl)imidazole-4-carboxamide (10-formyl THF route): step 1/1.</text>
</comment>
<dbReference type="Proteomes" id="UP000077469">
    <property type="component" value="Chromosome"/>
</dbReference>
<dbReference type="EC" id="3.5.4.10" evidence="10"/>
<dbReference type="InterPro" id="IPR002695">
    <property type="entry name" value="PurH-like"/>
</dbReference>
<keyword evidence="7 10" id="KW-0511">Multifunctional enzyme</keyword>
<dbReference type="NCBIfam" id="NF002049">
    <property type="entry name" value="PRK00881.1"/>
    <property type="match status" value="1"/>
</dbReference>
<dbReference type="STRING" id="1123384.AJ81_08560"/>
<comment type="pathway">
    <text evidence="1 10">Purine metabolism; IMP biosynthesis via de novo pathway; IMP from 5-formamido-1-(5-phospho-D-ribosyl)imidazole-4-carboxamide: step 1/1.</text>
</comment>
<organism evidence="12 13">
    <name type="scientific">Pseudothermotoga hypogea DSM 11164 = NBRC 106472</name>
    <dbReference type="NCBI Taxonomy" id="1123384"/>
    <lineage>
        <taxon>Bacteria</taxon>
        <taxon>Thermotogati</taxon>
        <taxon>Thermotogota</taxon>
        <taxon>Thermotogae</taxon>
        <taxon>Thermotogales</taxon>
        <taxon>Thermotogaceae</taxon>
        <taxon>Pseudothermotoga</taxon>
    </lineage>
</organism>
<evidence type="ECO:0000256" key="7">
    <source>
        <dbReference type="ARBA" id="ARBA00023268"/>
    </source>
</evidence>
<accession>A0A0X1KSD0</accession>
<dbReference type="EC" id="2.1.2.3" evidence="10"/>
<evidence type="ECO:0000256" key="3">
    <source>
        <dbReference type="ARBA" id="ARBA00007667"/>
    </source>
</evidence>
<dbReference type="FunFam" id="3.40.50.1380:FF:000001">
    <property type="entry name" value="Bifunctional purine biosynthesis protein PurH"/>
    <property type="match status" value="1"/>
</dbReference>
<protein>
    <recommendedName>
        <fullName evidence="10">Bifunctional purine biosynthesis protein PurH</fullName>
    </recommendedName>
    <domain>
        <recommendedName>
            <fullName evidence="10">Phosphoribosylaminoimidazolecarboxamide formyltransferase</fullName>
            <ecNumber evidence="10">2.1.2.3</ecNumber>
        </recommendedName>
        <alternativeName>
            <fullName evidence="10">AICAR transformylase</fullName>
        </alternativeName>
    </domain>
    <domain>
        <recommendedName>
            <fullName evidence="10">IMP cyclohydrolase</fullName>
            <ecNumber evidence="10">3.5.4.10</ecNumber>
        </recommendedName>
        <alternativeName>
            <fullName evidence="10">ATIC</fullName>
        </alternativeName>
        <alternativeName>
            <fullName evidence="10">IMP synthase</fullName>
        </alternativeName>
        <alternativeName>
            <fullName evidence="10">Inosinicase</fullName>
        </alternativeName>
    </domain>
</protein>
<sequence length="504" mass="55795">MPKALISVWDKTKIVEIARELATLGFTIMSTGGTAEFLSKNGVNVVPTSNITSFNQLLGGRVKSLHPYIHAAILANRDDPSQMKELEQLGIEPIDVVIVNFYPFSRAVHEKKELNELVDFIDIGGPAVLRAAAKNFKHVAVLCDVSDYEWFVEKVKVNSLILNDRLRLALKAFQYSAWYDAMIAQYFSRVAGDLFPRYLTLSYEKVCELCYGENPHQRAALYKDVLVPSGIVNAKQLHGKELSFNNYLDADAALSVVKDFEDTTCVVVKHTNPCAVACANSTLEAFEKAKAADPVSIFGGIVAFNRGVDAETAKKLSEIFLEVILAPSFDAEALKILKKKKNLRLLQIDLNQKGEIYDLRRISGGVLFQTPDLTDYAQLKVVTERAPHEEELKDLLFAWKVVKHVKSNAIVLAKDRTTLAIGAGQPNRVWPTEHCVRQAGEKAKGSVLASDAFFPFPDAVEIAAKAGVSAIIQPGGSVRDQEVIEMANRYNVAMIFTGTRHFKH</sequence>